<keyword evidence="2" id="KW-0547">Nucleotide-binding</keyword>
<reference evidence="2" key="2">
    <citation type="submission" date="2021-04" db="EMBL/GenBank/DDBJ databases">
        <authorList>
            <person name="Gilroy R."/>
        </authorList>
    </citation>
    <scope>NUCLEOTIDE SEQUENCE</scope>
    <source>
        <strain evidence="2">ChiHjej12B11-1927</strain>
    </source>
</reference>
<dbReference type="InterPro" id="IPR050742">
    <property type="entry name" value="Helicase_Restrict-Modif_Enz"/>
</dbReference>
<dbReference type="PANTHER" id="PTHR47396:SF1">
    <property type="entry name" value="ATP-DEPENDENT HELICASE IRC3-RELATED"/>
    <property type="match status" value="1"/>
</dbReference>
<dbReference type="InterPro" id="IPR014001">
    <property type="entry name" value="Helicase_ATP-bd"/>
</dbReference>
<accession>A0A9D1VN12</accession>
<dbReference type="GO" id="GO:0003677">
    <property type="term" value="F:DNA binding"/>
    <property type="evidence" value="ECO:0007669"/>
    <property type="project" value="InterPro"/>
</dbReference>
<dbReference type="CDD" id="cd09126">
    <property type="entry name" value="PLDc_C_DEXD_like"/>
    <property type="match status" value="1"/>
</dbReference>
<organism evidence="2 3">
    <name type="scientific">Candidatus Blautia pullistercoris</name>
    <dbReference type="NCBI Taxonomy" id="2838499"/>
    <lineage>
        <taxon>Bacteria</taxon>
        <taxon>Bacillati</taxon>
        <taxon>Bacillota</taxon>
        <taxon>Clostridia</taxon>
        <taxon>Lachnospirales</taxon>
        <taxon>Lachnospiraceae</taxon>
        <taxon>Blautia</taxon>
    </lineage>
</organism>
<dbReference type="GO" id="GO:0005829">
    <property type="term" value="C:cytosol"/>
    <property type="evidence" value="ECO:0007669"/>
    <property type="project" value="TreeGrafter"/>
</dbReference>
<dbReference type="CDD" id="cd17926">
    <property type="entry name" value="DEXHc_RE"/>
    <property type="match status" value="1"/>
</dbReference>
<dbReference type="Pfam" id="PF00271">
    <property type="entry name" value="Helicase_C"/>
    <property type="match status" value="1"/>
</dbReference>
<keyword evidence="2" id="KW-0378">Hydrolase</keyword>
<dbReference type="InterPro" id="IPR001650">
    <property type="entry name" value="Helicase_C-like"/>
</dbReference>
<dbReference type="Proteomes" id="UP000824230">
    <property type="component" value="Unassembled WGS sequence"/>
</dbReference>
<evidence type="ECO:0000313" key="3">
    <source>
        <dbReference type="Proteomes" id="UP000824230"/>
    </source>
</evidence>
<dbReference type="CDD" id="cd18785">
    <property type="entry name" value="SF2_C"/>
    <property type="match status" value="1"/>
</dbReference>
<dbReference type="GO" id="GO:0004386">
    <property type="term" value="F:helicase activity"/>
    <property type="evidence" value="ECO:0007669"/>
    <property type="project" value="UniProtKB-KW"/>
</dbReference>
<comment type="caution">
    <text evidence="2">The sequence shown here is derived from an EMBL/GenBank/DDBJ whole genome shotgun (WGS) entry which is preliminary data.</text>
</comment>
<evidence type="ECO:0000259" key="1">
    <source>
        <dbReference type="PROSITE" id="PS51192"/>
    </source>
</evidence>
<keyword evidence="2" id="KW-0067">ATP-binding</keyword>
<dbReference type="AlphaFoldDB" id="A0A9D1VN12"/>
<dbReference type="InterPro" id="IPR027417">
    <property type="entry name" value="P-loop_NTPase"/>
</dbReference>
<dbReference type="PROSITE" id="PS51192">
    <property type="entry name" value="HELICASE_ATP_BIND_1"/>
    <property type="match status" value="1"/>
</dbReference>
<dbReference type="PANTHER" id="PTHR47396">
    <property type="entry name" value="TYPE I RESTRICTION ENZYME ECOKI R PROTEIN"/>
    <property type="match status" value="1"/>
</dbReference>
<proteinExistence type="predicted"/>
<protein>
    <submittedName>
        <fullName evidence="2">DEAD/DEAH box helicase family protein</fullName>
    </submittedName>
</protein>
<dbReference type="GO" id="GO:0016787">
    <property type="term" value="F:hydrolase activity"/>
    <property type="evidence" value="ECO:0007669"/>
    <property type="project" value="InterPro"/>
</dbReference>
<dbReference type="Pfam" id="PF04851">
    <property type="entry name" value="ResIII"/>
    <property type="match status" value="1"/>
</dbReference>
<dbReference type="SUPFAM" id="SSF52540">
    <property type="entry name" value="P-loop containing nucleoside triphosphate hydrolases"/>
    <property type="match status" value="1"/>
</dbReference>
<evidence type="ECO:0000313" key="2">
    <source>
        <dbReference type="EMBL" id="HIX37843.1"/>
    </source>
</evidence>
<name>A0A9D1VN12_9FIRM</name>
<reference evidence="2" key="1">
    <citation type="journal article" date="2021" name="PeerJ">
        <title>Extensive microbial diversity within the chicken gut microbiome revealed by metagenomics and culture.</title>
        <authorList>
            <person name="Gilroy R."/>
            <person name="Ravi A."/>
            <person name="Getino M."/>
            <person name="Pursley I."/>
            <person name="Horton D.L."/>
            <person name="Alikhan N.F."/>
            <person name="Baker D."/>
            <person name="Gharbi K."/>
            <person name="Hall N."/>
            <person name="Watson M."/>
            <person name="Adriaenssens E.M."/>
            <person name="Foster-Nyarko E."/>
            <person name="Jarju S."/>
            <person name="Secka A."/>
            <person name="Antonio M."/>
            <person name="Oren A."/>
            <person name="Chaudhuri R.R."/>
            <person name="La Ragione R."/>
            <person name="Hildebrand F."/>
            <person name="Pallen M.J."/>
        </authorList>
    </citation>
    <scope>NUCLEOTIDE SEQUENCE</scope>
    <source>
        <strain evidence="2">ChiHjej12B11-1927</strain>
    </source>
</reference>
<dbReference type="EMBL" id="DXFG01000165">
    <property type="protein sequence ID" value="HIX37843.1"/>
    <property type="molecule type" value="Genomic_DNA"/>
</dbReference>
<sequence>QKPALEEMLKFDNGILQAATAFGKTVVCSAMIAEKKVNTLIILESSALLDQWKEALEQFLDIEEQLPEYKTKSGQIRVRKSLIGKLQGPHDSMTGIVDIAMAGSLRKKGEWHPLLDQYGMVLVDECHHAASDTIREILQKVPAKYVYGVTATPKRADGLEKINDMLLGPIRYSYSAKEKVKAQGIPHLVYPRFTRTVFPRGIIKEKIHPNEAYEILRQNTVRDEQILSDVKECIAAGRTPVILSRYKDHAERLYEQIKEYADKVFLMTGNNSKKEHKQIREQLQRTDPQETLVLIATGSLIGEGFDFPRLDTLFMATPVSFRSVVEQYAGRLNRNYAGKKDVIIFDYVDSHISMFEKMYAKRLKAYRQIGYEICSGLHGEKQEVNAIFDGESYRKIFRKDLLEAGQRIVISSSVISAKKIYDLIDMLKEKQESGIEVTIITWEPDAYGFGDAAFWMGLHEDMRQAGFFMKTVENSCENFAVIDQEIVWYGNIHLLGKEKIEDNIMRVKDKKIAAELMELAFQ</sequence>
<dbReference type="Gene3D" id="3.40.50.300">
    <property type="entry name" value="P-loop containing nucleotide triphosphate hydrolases"/>
    <property type="match status" value="2"/>
</dbReference>
<gene>
    <name evidence="2" type="ORF">H9738_08250</name>
</gene>
<feature type="domain" description="Helicase ATP-binding" evidence="1">
    <location>
        <begin position="5"/>
        <end position="171"/>
    </location>
</feature>
<dbReference type="SMART" id="SM00487">
    <property type="entry name" value="DEXDc"/>
    <property type="match status" value="1"/>
</dbReference>
<feature type="non-terminal residue" evidence="2">
    <location>
        <position position="1"/>
    </location>
</feature>
<dbReference type="GO" id="GO:0005524">
    <property type="term" value="F:ATP binding"/>
    <property type="evidence" value="ECO:0007669"/>
    <property type="project" value="InterPro"/>
</dbReference>
<dbReference type="SUPFAM" id="SSF56024">
    <property type="entry name" value="Phospholipase D/nuclease"/>
    <property type="match status" value="1"/>
</dbReference>
<keyword evidence="2" id="KW-0347">Helicase</keyword>
<dbReference type="InterPro" id="IPR006935">
    <property type="entry name" value="Helicase/UvrB_N"/>
</dbReference>